<dbReference type="Proteomes" id="UP000004793">
    <property type="component" value="Chromosome"/>
</dbReference>
<dbReference type="RefSeq" id="WP_014453313.1">
    <property type="nucleotide sequence ID" value="NC_017096.1"/>
</dbReference>
<dbReference type="AlphaFoldDB" id="A0A7U6GEH2"/>
<accession>A0A7U6GEH2</accession>
<keyword evidence="2" id="KW-1185">Reference proteome</keyword>
<proteinExistence type="predicted"/>
<evidence type="ECO:0008006" key="3">
    <source>
        <dbReference type="Google" id="ProtNLM"/>
    </source>
</evidence>
<evidence type="ECO:0000313" key="1">
    <source>
        <dbReference type="EMBL" id="BAL80910.1"/>
    </source>
</evidence>
<name>A0A7U6GEH2_CALEA</name>
<protein>
    <recommendedName>
        <fullName evidence="3">Asp23/Gls24 family envelope stress response protein</fullName>
    </recommendedName>
</protein>
<organism evidence="1 2">
    <name type="scientific">Caldisericum exile (strain DSM 21853 / NBRC 104410 / AZM16c01)</name>
    <dbReference type="NCBI Taxonomy" id="511051"/>
    <lineage>
        <taxon>Bacteria</taxon>
        <taxon>Pseudomonadati</taxon>
        <taxon>Caldisericota/Cryosericota group</taxon>
        <taxon>Caldisericota</taxon>
        <taxon>Caldisericia</taxon>
        <taxon>Caldisericales</taxon>
        <taxon>Caldisericaceae</taxon>
        <taxon>Caldisericum</taxon>
    </lineage>
</organism>
<dbReference type="EMBL" id="AP012051">
    <property type="protein sequence ID" value="BAL80910.1"/>
    <property type="molecule type" value="Genomic_DNA"/>
</dbReference>
<dbReference type="KEGG" id="cex:CSE_07840"/>
<gene>
    <name evidence="1" type="ordered locus">CSE_07840</name>
</gene>
<sequence length="94" mass="10419">MSKIILTIDALSSIIENVVLNIEGVKGLYGKSPVKCVFEDSIINVEVNVVARFDYDLRNLGNLIAETVKLEVENITPFKVSEIIVIFGDISYES</sequence>
<evidence type="ECO:0000313" key="2">
    <source>
        <dbReference type="Proteomes" id="UP000004793"/>
    </source>
</evidence>
<reference evidence="1 2" key="1">
    <citation type="submission" date="2011-01" db="EMBL/GenBank/DDBJ databases">
        <title>Whole genome sequence of Caldisericum exile AZM16c01.</title>
        <authorList>
            <person name="Narita-Yamada S."/>
            <person name="Kawakoshi A."/>
            <person name="Nakamura S."/>
            <person name="Sasagawa M."/>
            <person name="Fukada J."/>
            <person name="Sekine M."/>
            <person name="Kato Y."/>
            <person name="Fukai R."/>
            <person name="Sasaki K."/>
            <person name="Hanamaki A."/>
            <person name="Narita H."/>
            <person name="Konno Y."/>
            <person name="Mori K."/>
            <person name="Yamazaki S."/>
            <person name="Suzuki K."/>
            <person name="Fujita N."/>
        </authorList>
    </citation>
    <scope>NUCLEOTIDE SEQUENCE [LARGE SCALE GENOMIC DNA]</scope>
    <source>
        <strain evidence="2">DSM 21853 / NBRC 104410 / AZM16c01</strain>
    </source>
</reference>